<organism evidence="2 3">
    <name type="scientific">Trichuris muris</name>
    <name type="common">Mouse whipworm</name>
    <dbReference type="NCBI Taxonomy" id="70415"/>
    <lineage>
        <taxon>Eukaryota</taxon>
        <taxon>Metazoa</taxon>
        <taxon>Ecdysozoa</taxon>
        <taxon>Nematoda</taxon>
        <taxon>Enoplea</taxon>
        <taxon>Dorylaimia</taxon>
        <taxon>Trichinellida</taxon>
        <taxon>Trichuridae</taxon>
        <taxon>Trichuris</taxon>
    </lineage>
</organism>
<evidence type="ECO:0000256" key="1">
    <source>
        <dbReference type="SAM" id="MobiDB-lite"/>
    </source>
</evidence>
<dbReference type="WBParaSite" id="TMUE_0000002208.1">
    <property type="protein sequence ID" value="TMUE_0000002208.1"/>
    <property type="gene ID" value="WBGene00298061"/>
</dbReference>
<protein>
    <submittedName>
        <fullName evidence="3">Uncharacterized protein</fullName>
    </submittedName>
</protein>
<accession>A0A5S6Q4U9</accession>
<name>A0A5S6Q4U9_TRIMR</name>
<proteinExistence type="predicted"/>
<feature type="region of interest" description="Disordered" evidence="1">
    <location>
        <begin position="54"/>
        <end position="114"/>
    </location>
</feature>
<dbReference type="AlphaFoldDB" id="A0A5S6Q4U9"/>
<keyword evidence="2" id="KW-1185">Reference proteome</keyword>
<feature type="compositionally biased region" description="Polar residues" evidence="1">
    <location>
        <begin position="54"/>
        <end position="81"/>
    </location>
</feature>
<evidence type="ECO:0000313" key="2">
    <source>
        <dbReference type="Proteomes" id="UP000046395"/>
    </source>
</evidence>
<dbReference type="Proteomes" id="UP000046395">
    <property type="component" value="Unassembled WGS sequence"/>
</dbReference>
<evidence type="ECO:0000313" key="3">
    <source>
        <dbReference type="WBParaSite" id="TMUE_0000002208.1"/>
    </source>
</evidence>
<reference evidence="3" key="1">
    <citation type="submission" date="2019-12" db="UniProtKB">
        <authorList>
            <consortium name="WormBaseParasite"/>
        </authorList>
    </citation>
    <scope>IDENTIFICATION</scope>
</reference>
<sequence>MLRLCRITWKELAPSRSVRGSLHESALREVRLCVSRADRRDDWSLLDITRSILGPSSSRAQGDGQPSQEEPSRDQLYSTGKQYRPGSEPSMKLRAQADGNPSQETPSRRRLHTRSSQYRLISEPLYLLTVCQL</sequence>